<feature type="non-terminal residue" evidence="1">
    <location>
        <position position="29"/>
    </location>
</feature>
<organism evidence="1 2">
    <name type="scientific">Gossypium harknessii</name>
    <dbReference type="NCBI Taxonomy" id="34285"/>
    <lineage>
        <taxon>Eukaryota</taxon>
        <taxon>Viridiplantae</taxon>
        <taxon>Streptophyta</taxon>
        <taxon>Embryophyta</taxon>
        <taxon>Tracheophyta</taxon>
        <taxon>Spermatophyta</taxon>
        <taxon>Magnoliopsida</taxon>
        <taxon>eudicotyledons</taxon>
        <taxon>Gunneridae</taxon>
        <taxon>Pentapetalae</taxon>
        <taxon>rosids</taxon>
        <taxon>malvids</taxon>
        <taxon>Malvales</taxon>
        <taxon>Malvaceae</taxon>
        <taxon>Malvoideae</taxon>
        <taxon>Gossypium</taxon>
    </lineage>
</organism>
<accession>A0A7J9IFD5</accession>
<reference evidence="1 2" key="1">
    <citation type="journal article" date="2019" name="Genome Biol. Evol.">
        <title>Insights into the evolution of the New World diploid cottons (Gossypium, subgenus Houzingenia) based on genome sequencing.</title>
        <authorList>
            <person name="Grover C.E."/>
            <person name="Arick M.A. 2nd"/>
            <person name="Thrash A."/>
            <person name="Conover J.L."/>
            <person name="Sanders W.S."/>
            <person name="Peterson D.G."/>
            <person name="Frelichowski J.E."/>
            <person name="Scheffler J.A."/>
            <person name="Scheffler B.E."/>
            <person name="Wendel J.F."/>
        </authorList>
    </citation>
    <scope>NUCLEOTIDE SEQUENCE [LARGE SCALE GENOMIC DNA]</scope>
    <source>
        <strain evidence="1">0</strain>
        <tissue evidence="1">Leaf</tissue>
    </source>
</reference>
<gene>
    <name evidence="1" type="ORF">Gohar_021166</name>
</gene>
<evidence type="ECO:0000313" key="1">
    <source>
        <dbReference type="EMBL" id="MBA0819895.1"/>
    </source>
</evidence>
<comment type="caution">
    <text evidence="1">The sequence shown here is derived from an EMBL/GenBank/DDBJ whole genome shotgun (WGS) entry which is preliminary data.</text>
</comment>
<protein>
    <submittedName>
        <fullName evidence="1">Uncharacterized protein</fullName>
    </submittedName>
</protein>
<sequence length="29" mass="3191">MVSTDSERVNILTTIPTNLIDVLESDEAN</sequence>
<dbReference type="EMBL" id="JABFAD010332070">
    <property type="protein sequence ID" value="MBA0819895.1"/>
    <property type="molecule type" value="Genomic_DNA"/>
</dbReference>
<dbReference type="Proteomes" id="UP000593560">
    <property type="component" value="Unassembled WGS sequence"/>
</dbReference>
<proteinExistence type="predicted"/>
<dbReference type="AlphaFoldDB" id="A0A7J9IFD5"/>
<name>A0A7J9IFD5_9ROSI</name>
<keyword evidence="2" id="KW-1185">Reference proteome</keyword>
<evidence type="ECO:0000313" key="2">
    <source>
        <dbReference type="Proteomes" id="UP000593560"/>
    </source>
</evidence>